<feature type="domain" description="Methyltransferase" evidence="4">
    <location>
        <begin position="41"/>
        <end position="135"/>
    </location>
</feature>
<sequence length="269" mass="28601">MEKIVWSITGNAWVEAEALLDGMYAPFEAMLAQEIPAGAKVLDVGCGTGATTVAAAHRAGADGEAFGVDISEPMITAARARATREGVAARFELGDAQDFAFEAGRFDRLISRFGLMFFDDFVAAFANLRRAAAPGAMLHAIAWRNGDENPFMMEAERVAAPLLPGFAVRPPIEENGQFAFGDPARVLDILASSGWQDAALAPIAVSCTFPAAALPFYLARLGPVGRALEGSDPELRDRVLAAVLPAFDRHVVGDEVRFDAACWSISARA</sequence>
<dbReference type="RefSeq" id="WP_343058296.1">
    <property type="nucleotide sequence ID" value="NZ_JACIEH010000004.1"/>
</dbReference>
<evidence type="ECO:0000259" key="4">
    <source>
        <dbReference type="Pfam" id="PF13649"/>
    </source>
</evidence>
<keyword evidence="3" id="KW-0949">S-adenosyl-L-methionine</keyword>
<protein>
    <submittedName>
        <fullName evidence="5">SAM-dependent methyltransferase</fullName>
    </submittedName>
</protein>
<dbReference type="GO" id="GO:0008168">
    <property type="term" value="F:methyltransferase activity"/>
    <property type="evidence" value="ECO:0007669"/>
    <property type="project" value="UniProtKB-KW"/>
</dbReference>
<reference evidence="5 6" key="1">
    <citation type="submission" date="2020-08" db="EMBL/GenBank/DDBJ databases">
        <title>Genomic Encyclopedia of Type Strains, Phase IV (KMG-IV): sequencing the most valuable type-strain genomes for metagenomic binning, comparative biology and taxonomic classification.</title>
        <authorList>
            <person name="Goeker M."/>
        </authorList>
    </citation>
    <scope>NUCLEOTIDE SEQUENCE [LARGE SCALE GENOMIC DNA]</scope>
    <source>
        <strain evidence="5 6">DSM 101806</strain>
    </source>
</reference>
<dbReference type="PANTHER" id="PTHR43464:SF19">
    <property type="entry name" value="UBIQUINONE BIOSYNTHESIS O-METHYLTRANSFERASE, MITOCHONDRIAL"/>
    <property type="match status" value="1"/>
</dbReference>
<evidence type="ECO:0000313" key="5">
    <source>
        <dbReference type="EMBL" id="MBB4100861.1"/>
    </source>
</evidence>
<dbReference type="EMBL" id="JACIEH010000004">
    <property type="protein sequence ID" value="MBB4100861.1"/>
    <property type="molecule type" value="Genomic_DNA"/>
</dbReference>
<dbReference type="SUPFAM" id="SSF53335">
    <property type="entry name" value="S-adenosyl-L-methionine-dependent methyltransferases"/>
    <property type="match status" value="1"/>
</dbReference>
<proteinExistence type="predicted"/>
<dbReference type="PANTHER" id="PTHR43464">
    <property type="entry name" value="METHYLTRANSFERASE"/>
    <property type="match status" value="1"/>
</dbReference>
<keyword evidence="6" id="KW-1185">Reference proteome</keyword>
<keyword evidence="1 5" id="KW-0489">Methyltransferase</keyword>
<dbReference type="InterPro" id="IPR029063">
    <property type="entry name" value="SAM-dependent_MTases_sf"/>
</dbReference>
<gene>
    <name evidence="5" type="ORF">GGR46_004450</name>
</gene>
<evidence type="ECO:0000256" key="3">
    <source>
        <dbReference type="ARBA" id="ARBA00022691"/>
    </source>
</evidence>
<keyword evidence="2 5" id="KW-0808">Transferase</keyword>
<dbReference type="CDD" id="cd02440">
    <property type="entry name" value="AdoMet_MTases"/>
    <property type="match status" value="1"/>
</dbReference>
<evidence type="ECO:0000313" key="6">
    <source>
        <dbReference type="Proteomes" id="UP000557392"/>
    </source>
</evidence>
<dbReference type="Pfam" id="PF13649">
    <property type="entry name" value="Methyltransf_25"/>
    <property type="match status" value="1"/>
</dbReference>
<dbReference type="Gene3D" id="3.40.50.150">
    <property type="entry name" value="Vaccinia Virus protein VP39"/>
    <property type="match status" value="1"/>
</dbReference>
<dbReference type="AlphaFoldDB" id="A0A7W6JYF9"/>
<accession>A0A7W6JYF9</accession>
<organism evidence="5 6">
    <name type="scientific">Sphingomonas kyeonggiensis</name>
    <dbReference type="NCBI Taxonomy" id="1268553"/>
    <lineage>
        <taxon>Bacteria</taxon>
        <taxon>Pseudomonadati</taxon>
        <taxon>Pseudomonadota</taxon>
        <taxon>Alphaproteobacteria</taxon>
        <taxon>Sphingomonadales</taxon>
        <taxon>Sphingomonadaceae</taxon>
        <taxon>Sphingomonas</taxon>
    </lineage>
</organism>
<dbReference type="InterPro" id="IPR041698">
    <property type="entry name" value="Methyltransf_25"/>
</dbReference>
<dbReference type="Proteomes" id="UP000557392">
    <property type="component" value="Unassembled WGS sequence"/>
</dbReference>
<name>A0A7W6JYF9_9SPHN</name>
<evidence type="ECO:0000256" key="1">
    <source>
        <dbReference type="ARBA" id="ARBA00022603"/>
    </source>
</evidence>
<dbReference type="GO" id="GO:0032259">
    <property type="term" value="P:methylation"/>
    <property type="evidence" value="ECO:0007669"/>
    <property type="project" value="UniProtKB-KW"/>
</dbReference>
<comment type="caution">
    <text evidence="5">The sequence shown here is derived from an EMBL/GenBank/DDBJ whole genome shotgun (WGS) entry which is preliminary data.</text>
</comment>
<evidence type="ECO:0000256" key="2">
    <source>
        <dbReference type="ARBA" id="ARBA00022679"/>
    </source>
</evidence>